<feature type="transmembrane region" description="Helical" evidence="6">
    <location>
        <begin position="223"/>
        <end position="246"/>
    </location>
</feature>
<keyword evidence="4 6" id="KW-1133">Transmembrane helix</keyword>
<name>A0AAN9SH03_PSOTE</name>
<feature type="transmembrane region" description="Helical" evidence="6">
    <location>
        <begin position="252"/>
        <end position="271"/>
    </location>
</feature>
<sequence length="293" mass="32335">MKIMFFSEYKHLSLQLLSGVSLTLKKLLSFKAVSDAPRIKLVPNTVSGLFRIEMSTSMKYLYKVVLCARASATCGDVGISVDHKGVTRLVVVVSDDEGILVEFMKANSFAGTRMETLPIEIEIPLQSNEPDLDEEMITTLISSVSADDSPTEMDMSRGQDMSSMSNGTNNMMQSSFYWGKEAIVLFPKWPENHVGMYILAIVFVFFLAMATEVLSNQPLIKSPFVGGVIFQACVYLFRISFVYMVMLAVMSFNAGIFIAAVLGHTLGFFIAKFRALAIANREDKGSSSVTNNV</sequence>
<keyword evidence="6" id="KW-0186">Copper</keyword>
<reference evidence="7 8" key="1">
    <citation type="submission" date="2024-01" db="EMBL/GenBank/DDBJ databases">
        <title>The genomes of 5 underutilized Papilionoideae crops provide insights into root nodulation and disease resistanc.</title>
        <authorList>
            <person name="Jiang F."/>
        </authorList>
    </citation>
    <scope>NUCLEOTIDE SEQUENCE [LARGE SCALE GENOMIC DNA]</scope>
    <source>
        <strain evidence="7">DUOXIRENSHENG_FW03</strain>
        <tissue evidence="7">Leaves</tissue>
    </source>
</reference>
<comment type="caution">
    <text evidence="7">The sequence shown here is derived from an EMBL/GenBank/DDBJ whole genome shotgun (WGS) entry which is preliminary data.</text>
</comment>
<keyword evidence="3 6" id="KW-0187">Copper transport</keyword>
<dbReference type="PANTHER" id="PTHR12483">
    <property type="entry name" value="SOLUTE CARRIER FAMILY 31 COPPER TRANSPORTERS"/>
    <property type="match status" value="1"/>
</dbReference>
<dbReference type="InterPro" id="IPR011065">
    <property type="entry name" value="Kunitz_inhibitor_STI-like_sf"/>
</dbReference>
<dbReference type="GO" id="GO:0005886">
    <property type="term" value="C:plasma membrane"/>
    <property type="evidence" value="ECO:0007669"/>
    <property type="project" value="TreeGrafter"/>
</dbReference>
<keyword evidence="2 6" id="KW-0812">Transmembrane</keyword>
<keyword evidence="6" id="KW-0406">Ion transport</keyword>
<dbReference type="InterPro" id="IPR002160">
    <property type="entry name" value="Prot_inh_Kunz-lg"/>
</dbReference>
<evidence type="ECO:0000256" key="5">
    <source>
        <dbReference type="ARBA" id="ARBA00023136"/>
    </source>
</evidence>
<dbReference type="GO" id="GO:0005375">
    <property type="term" value="F:copper ion transmembrane transporter activity"/>
    <property type="evidence" value="ECO:0007669"/>
    <property type="project" value="UniProtKB-UniRule"/>
</dbReference>
<feature type="transmembrane region" description="Helical" evidence="6">
    <location>
        <begin position="194"/>
        <end position="211"/>
    </location>
</feature>
<dbReference type="InterPro" id="IPR007274">
    <property type="entry name" value="Cop_transporter"/>
</dbReference>
<evidence type="ECO:0000256" key="6">
    <source>
        <dbReference type="RuleBase" id="RU367022"/>
    </source>
</evidence>
<keyword evidence="8" id="KW-1185">Reference proteome</keyword>
<organism evidence="7 8">
    <name type="scientific">Psophocarpus tetragonolobus</name>
    <name type="common">Winged bean</name>
    <name type="synonym">Dolichos tetragonolobus</name>
    <dbReference type="NCBI Taxonomy" id="3891"/>
    <lineage>
        <taxon>Eukaryota</taxon>
        <taxon>Viridiplantae</taxon>
        <taxon>Streptophyta</taxon>
        <taxon>Embryophyta</taxon>
        <taxon>Tracheophyta</taxon>
        <taxon>Spermatophyta</taxon>
        <taxon>Magnoliopsida</taxon>
        <taxon>eudicotyledons</taxon>
        <taxon>Gunneridae</taxon>
        <taxon>Pentapetalae</taxon>
        <taxon>rosids</taxon>
        <taxon>fabids</taxon>
        <taxon>Fabales</taxon>
        <taxon>Fabaceae</taxon>
        <taxon>Papilionoideae</taxon>
        <taxon>50 kb inversion clade</taxon>
        <taxon>NPAAA clade</taxon>
        <taxon>indigoferoid/millettioid clade</taxon>
        <taxon>Phaseoleae</taxon>
        <taxon>Psophocarpus</taxon>
    </lineage>
</organism>
<proteinExistence type="inferred from homology"/>
<dbReference type="Gene3D" id="2.80.10.50">
    <property type="match status" value="1"/>
</dbReference>
<keyword evidence="5 6" id="KW-0472">Membrane</keyword>
<dbReference type="GO" id="GO:0004866">
    <property type="term" value="F:endopeptidase inhibitor activity"/>
    <property type="evidence" value="ECO:0007669"/>
    <property type="project" value="InterPro"/>
</dbReference>
<dbReference type="AlphaFoldDB" id="A0AAN9SH03"/>
<dbReference type="EMBL" id="JAYMYS010000004">
    <property type="protein sequence ID" value="KAK7395185.1"/>
    <property type="molecule type" value="Genomic_DNA"/>
</dbReference>
<evidence type="ECO:0000313" key="7">
    <source>
        <dbReference type="EMBL" id="KAK7395185.1"/>
    </source>
</evidence>
<evidence type="ECO:0000256" key="1">
    <source>
        <dbReference type="ARBA" id="ARBA00006921"/>
    </source>
</evidence>
<evidence type="ECO:0000256" key="2">
    <source>
        <dbReference type="ARBA" id="ARBA00022692"/>
    </source>
</evidence>
<protein>
    <recommendedName>
        <fullName evidence="6">Copper transport protein</fullName>
    </recommendedName>
</protein>
<dbReference type="Pfam" id="PF00197">
    <property type="entry name" value="Kunitz_legume"/>
    <property type="match status" value="1"/>
</dbReference>
<evidence type="ECO:0000256" key="3">
    <source>
        <dbReference type="ARBA" id="ARBA00022796"/>
    </source>
</evidence>
<dbReference type="PANTHER" id="PTHR12483:SF85">
    <property type="entry name" value="COPPER TRANSPORT PROTEIN"/>
    <property type="match status" value="1"/>
</dbReference>
<dbReference type="Pfam" id="PF04145">
    <property type="entry name" value="Ctr"/>
    <property type="match status" value="1"/>
</dbReference>
<comment type="subcellular location">
    <subcellularLocation>
        <location evidence="6">Membrane</location>
        <topology evidence="6">Multi-pass membrane protein</topology>
    </subcellularLocation>
</comment>
<comment type="similarity">
    <text evidence="1 6">Belongs to the copper transporter (Ctr) (TC 1.A.56) family. SLC31A subfamily.</text>
</comment>
<evidence type="ECO:0000313" key="8">
    <source>
        <dbReference type="Proteomes" id="UP001386955"/>
    </source>
</evidence>
<keyword evidence="6" id="KW-0813">Transport</keyword>
<dbReference type="Proteomes" id="UP001386955">
    <property type="component" value="Unassembled WGS sequence"/>
</dbReference>
<gene>
    <name evidence="7" type="ORF">VNO78_15732</name>
</gene>
<dbReference type="SUPFAM" id="SSF50386">
    <property type="entry name" value="STI-like"/>
    <property type="match status" value="1"/>
</dbReference>
<evidence type="ECO:0000256" key="4">
    <source>
        <dbReference type="ARBA" id="ARBA00022989"/>
    </source>
</evidence>
<accession>A0AAN9SH03</accession>